<accession>A0A1Y5I240</accession>
<dbReference type="Gene3D" id="1.25.40.10">
    <property type="entry name" value="Tetratricopeptide repeat domain"/>
    <property type="match status" value="1"/>
</dbReference>
<dbReference type="EMBL" id="MABE01000125">
    <property type="protein sequence ID" value="OUS41205.1"/>
    <property type="molecule type" value="Genomic_DNA"/>
</dbReference>
<keyword evidence="1" id="KW-0732">Signal</keyword>
<dbReference type="Proteomes" id="UP000227088">
    <property type="component" value="Unassembled WGS sequence"/>
</dbReference>
<evidence type="ECO:0000313" key="3">
    <source>
        <dbReference type="Proteomes" id="UP000227088"/>
    </source>
</evidence>
<proteinExistence type="predicted"/>
<dbReference type="PROSITE" id="PS51257">
    <property type="entry name" value="PROKAR_LIPOPROTEIN"/>
    <property type="match status" value="1"/>
</dbReference>
<dbReference type="AlphaFoldDB" id="A0A1Y5I240"/>
<reference evidence="3" key="1">
    <citation type="journal article" date="2017" name="Proc. Natl. Acad. Sci. U.S.A.">
        <title>Simulation of Deepwater Horizon oil plume reveals substrate specialization within a complex community of hydrocarbon degraders.</title>
        <authorList>
            <person name="Hu P."/>
            <person name="Dubinsky E.A."/>
            <person name="Probst A.J."/>
            <person name="Wang J."/>
            <person name="Sieber C.M.K."/>
            <person name="Tom L.M."/>
            <person name="Gardinali P."/>
            <person name="Banfield J.F."/>
            <person name="Atlas R.M."/>
            <person name="Andersen G.L."/>
        </authorList>
    </citation>
    <scope>NUCLEOTIDE SEQUENCE [LARGE SCALE GENOMIC DNA]</scope>
</reference>
<evidence type="ECO:0000256" key="1">
    <source>
        <dbReference type="SAM" id="SignalP"/>
    </source>
</evidence>
<dbReference type="SUPFAM" id="SSF48452">
    <property type="entry name" value="TPR-like"/>
    <property type="match status" value="1"/>
</dbReference>
<protein>
    <recommendedName>
        <fullName evidence="4">Tetratricopeptide repeat-like domain-containing protein</fullName>
    </recommendedName>
</protein>
<sequence length="344" mass="39426">MFNRPATFLLLCCTALLTACASTPMNFWSTSTEQLIENQQYQKAIKQISAEDPVDRALLQQVEKLADKQRKKQTYRIGLLISQKKWGEARDTLNQLNAMQPNPTSFATLSSLIDKAQIEEERLINTQQALLEAELLDIQFLQQDLSGRIRYKQTSWFSSSDDLIKQKQKLAEQLLHLSTQALVKKDYSNAQRAYEKAIEFDRQLGTGEITQAINAGLSQQNNEAINERRNSLIKQLYFAISVHDFAYIIKVQGILSNEPFHGAEVEKVLSKAQSTRLEHSLRLDEIASKQYRKGNISFAVTQWQQALRLTPTEIKIQEKLIRAQKVQRKLDKLTASEESSFLKY</sequence>
<organism evidence="2 3">
    <name type="scientific">Oleispira antarctica</name>
    <dbReference type="NCBI Taxonomy" id="188908"/>
    <lineage>
        <taxon>Bacteria</taxon>
        <taxon>Pseudomonadati</taxon>
        <taxon>Pseudomonadota</taxon>
        <taxon>Gammaproteobacteria</taxon>
        <taxon>Oceanospirillales</taxon>
        <taxon>Oceanospirillaceae</taxon>
        <taxon>Oleispira</taxon>
    </lineage>
</organism>
<dbReference type="InterPro" id="IPR011990">
    <property type="entry name" value="TPR-like_helical_dom_sf"/>
</dbReference>
<gene>
    <name evidence="2" type="ORF">A9R00_02125</name>
</gene>
<evidence type="ECO:0008006" key="4">
    <source>
        <dbReference type="Google" id="ProtNLM"/>
    </source>
</evidence>
<feature type="chain" id="PRO_5012802764" description="Tetratricopeptide repeat-like domain-containing protein" evidence="1">
    <location>
        <begin position="22"/>
        <end position="344"/>
    </location>
</feature>
<evidence type="ECO:0000313" key="2">
    <source>
        <dbReference type="EMBL" id="OUS41205.1"/>
    </source>
</evidence>
<name>A0A1Y5I240_OLEAN</name>
<comment type="caution">
    <text evidence="2">The sequence shown here is derived from an EMBL/GenBank/DDBJ whole genome shotgun (WGS) entry which is preliminary data.</text>
</comment>
<feature type="signal peptide" evidence="1">
    <location>
        <begin position="1"/>
        <end position="21"/>
    </location>
</feature>